<comment type="subcellular location">
    <subcellularLocation>
        <location evidence="1">Endomembrane system</location>
        <topology evidence="1">Multi-pass membrane protein</topology>
    </subcellularLocation>
</comment>
<dbReference type="Pfam" id="PF00122">
    <property type="entry name" value="E1-E2_ATPase"/>
    <property type="match status" value="1"/>
</dbReference>
<dbReference type="Gene3D" id="1.20.1110.10">
    <property type="entry name" value="Calcium-transporting ATPase, transmembrane domain"/>
    <property type="match status" value="1"/>
</dbReference>
<dbReference type="VEuPathDB" id="TriTrypDB:TcCL_NonESM02459"/>
<evidence type="ECO:0000259" key="4">
    <source>
        <dbReference type="Pfam" id="PF00122"/>
    </source>
</evidence>
<dbReference type="PANTHER" id="PTHR24093">
    <property type="entry name" value="CATION TRANSPORTING ATPASE"/>
    <property type="match status" value="1"/>
</dbReference>
<dbReference type="InterPro" id="IPR023298">
    <property type="entry name" value="ATPase_P-typ_TM_dom_sf"/>
</dbReference>
<evidence type="ECO:0000256" key="3">
    <source>
        <dbReference type="SAM" id="Phobius"/>
    </source>
</evidence>
<evidence type="ECO:0000313" key="5">
    <source>
        <dbReference type="EMBL" id="PWV16460.1"/>
    </source>
</evidence>
<organism evidence="5 6">
    <name type="scientific">Trypanosoma cruzi</name>
    <dbReference type="NCBI Taxonomy" id="5693"/>
    <lineage>
        <taxon>Eukaryota</taxon>
        <taxon>Discoba</taxon>
        <taxon>Euglenozoa</taxon>
        <taxon>Kinetoplastea</taxon>
        <taxon>Metakinetoplastina</taxon>
        <taxon>Trypanosomatida</taxon>
        <taxon>Trypanosomatidae</taxon>
        <taxon>Trypanosoma</taxon>
        <taxon>Schizotrypanum</taxon>
    </lineage>
</organism>
<dbReference type="GO" id="GO:0005388">
    <property type="term" value="F:P-type calcium transporter activity"/>
    <property type="evidence" value="ECO:0007669"/>
    <property type="project" value="TreeGrafter"/>
</dbReference>
<feature type="domain" description="P-type ATPase A" evidence="4">
    <location>
        <begin position="9"/>
        <end position="106"/>
    </location>
</feature>
<dbReference type="GO" id="GO:0005886">
    <property type="term" value="C:plasma membrane"/>
    <property type="evidence" value="ECO:0007669"/>
    <property type="project" value="TreeGrafter"/>
</dbReference>
<dbReference type="VEuPathDB" id="TriTrypDB:BCY84_22024"/>
<proteinExistence type="predicted"/>
<accession>A0A2V2X6G5</accession>
<feature type="transmembrane region" description="Helical" evidence="3">
    <location>
        <begin position="169"/>
        <end position="194"/>
    </location>
</feature>
<dbReference type="InterPro" id="IPR008250">
    <property type="entry name" value="ATPase_P-typ_transduc_dom_A_sf"/>
</dbReference>
<protein>
    <submittedName>
        <fullName evidence="5">Plasma membrane Ca2+ ATPase</fullName>
    </submittedName>
</protein>
<evidence type="ECO:0000256" key="2">
    <source>
        <dbReference type="ARBA" id="ARBA00022842"/>
    </source>
</evidence>
<dbReference type="SUPFAM" id="SSF81653">
    <property type="entry name" value="Calcium ATPase, transduction domain A"/>
    <property type="match status" value="1"/>
</dbReference>
<evidence type="ECO:0000256" key="1">
    <source>
        <dbReference type="ARBA" id="ARBA00004127"/>
    </source>
</evidence>
<dbReference type="VEuPathDB" id="TriTrypDB:TcG_04319"/>
<keyword evidence="3" id="KW-0472">Membrane</keyword>
<comment type="caution">
    <text evidence="5">The sequence shown here is derived from an EMBL/GenBank/DDBJ whole genome shotgun (WGS) entry which is preliminary data.</text>
</comment>
<dbReference type="GO" id="GO:0012505">
    <property type="term" value="C:endomembrane system"/>
    <property type="evidence" value="ECO:0007669"/>
    <property type="project" value="UniProtKB-SubCell"/>
</dbReference>
<keyword evidence="2" id="KW-0460">Magnesium</keyword>
<dbReference type="VEuPathDB" id="TriTrypDB:C3747_23g118"/>
<dbReference type="SUPFAM" id="SSF81665">
    <property type="entry name" value="Calcium ATPase, transmembrane domain M"/>
    <property type="match status" value="1"/>
</dbReference>
<sequence length="199" mass="20932">MRVAPAARVTVVCAWAVLEKTDKELLVGDLLAVSGGDFLTVDGIIAYSNALKVDEASAKGENSDVAKDSLTSPIFFSGSDVVEGDATVLVTGVGVDSFAGRIAMQIRKEKEEAPSQEKLALLADQIENGGMMDAALMFILPSLRGSFQAVVLGQHPLHDKRFLNNLTTAVTIVVVAAVPGGLPLSVTIALAYSVKQMFK</sequence>
<dbReference type="AlphaFoldDB" id="A0A2V2X6G5"/>
<keyword evidence="3" id="KW-0812">Transmembrane</keyword>
<dbReference type="EMBL" id="PRFC01000023">
    <property type="protein sequence ID" value="PWV16460.1"/>
    <property type="molecule type" value="Genomic_DNA"/>
</dbReference>
<evidence type="ECO:0000313" key="6">
    <source>
        <dbReference type="Proteomes" id="UP000246078"/>
    </source>
</evidence>
<keyword evidence="3" id="KW-1133">Transmembrane helix</keyword>
<dbReference type="Proteomes" id="UP000246078">
    <property type="component" value="Unassembled WGS sequence"/>
</dbReference>
<reference evidence="5 6" key="1">
    <citation type="journal article" date="2018" name="Microb. Genom.">
        <title>Expanding an expanded genome: long-read sequencing of Trypanosoma cruzi.</title>
        <authorList>
            <person name="Berna L."/>
            <person name="Rodriguez M."/>
            <person name="Chiribao M.L."/>
            <person name="Parodi-Talice A."/>
            <person name="Pita S."/>
            <person name="Rijo G."/>
            <person name="Alvarez-Valin F."/>
            <person name="Robello C."/>
        </authorList>
    </citation>
    <scope>NUCLEOTIDE SEQUENCE [LARGE SCALE GENOMIC DNA]</scope>
    <source>
        <strain evidence="5 6">TCC</strain>
    </source>
</reference>
<dbReference type="InterPro" id="IPR059000">
    <property type="entry name" value="ATPase_P-type_domA"/>
</dbReference>
<dbReference type="VEuPathDB" id="TriTrypDB:C4B63_61g74"/>
<gene>
    <name evidence="5" type="ORF">C3747_23g118</name>
</gene>
<dbReference type="PANTHER" id="PTHR24093:SF369">
    <property type="entry name" value="CALCIUM-TRANSPORTING ATPASE"/>
    <property type="match status" value="1"/>
</dbReference>
<name>A0A2V2X6G5_TRYCR</name>